<evidence type="ECO:0008006" key="3">
    <source>
        <dbReference type="Google" id="ProtNLM"/>
    </source>
</evidence>
<name>A0A7S1RT27_ALECA</name>
<proteinExistence type="predicted"/>
<accession>A0A7S1RT27</accession>
<evidence type="ECO:0000256" key="1">
    <source>
        <dbReference type="SAM" id="MobiDB-lite"/>
    </source>
</evidence>
<evidence type="ECO:0000313" key="2">
    <source>
        <dbReference type="EMBL" id="CAD9174867.1"/>
    </source>
</evidence>
<dbReference type="EMBL" id="HBGE01086651">
    <property type="protein sequence ID" value="CAD9174867.1"/>
    <property type="molecule type" value="Transcribed_RNA"/>
</dbReference>
<feature type="region of interest" description="Disordered" evidence="1">
    <location>
        <begin position="126"/>
        <end position="148"/>
    </location>
</feature>
<protein>
    <recommendedName>
        <fullName evidence="3">Peroxin/Ferlin domain-containing protein</fullName>
    </recommendedName>
</protein>
<sequence>MDETAFKLFLQALKPINTLVYGVQDLRHVGGQAGGRGQLEGGPGPGLGGRPLGVRFTDLRAVHAADTGGVLQLEDLQGGVVTLPLFATSLGEAAREALVEGLRAALADEGRRASWEELRKALEAERRSRWHQPSHRSPDPCSGGGGSGERTLEVLEVERRNPATAEWLTPFLPTDGELSWRWVDATGCKHPHLIQSVSRREASSLRSPPCRLDSLFRSSSDWVLEVNADTDAAGWRYGLAWNASTWDSRPGLLDGLRRRRWTRTYT</sequence>
<reference evidence="2" key="1">
    <citation type="submission" date="2021-01" db="EMBL/GenBank/DDBJ databases">
        <authorList>
            <person name="Corre E."/>
            <person name="Pelletier E."/>
            <person name="Niang G."/>
            <person name="Scheremetjew M."/>
            <person name="Finn R."/>
            <person name="Kale V."/>
            <person name="Holt S."/>
            <person name="Cochrane G."/>
            <person name="Meng A."/>
            <person name="Brown T."/>
            <person name="Cohen L."/>
        </authorList>
    </citation>
    <scope>NUCLEOTIDE SEQUENCE</scope>
    <source>
        <strain evidence="2">OF101</strain>
    </source>
</reference>
<organism evidence="2">
    <name type="scientific">Alexandrium catenella</name>
    <name type="common">Red tide dinoflagellate</name>
    <name type="synonym">Gonyaulax catenella</name>
    <dbReference type="NCBI Taxonomy" id="2925"/>
    <lineage>
        <taxon>Eukaryota</taxon>
        <taxon>Sar</taxon>
        <taxon>Alveolata</taxon>
        <taxon>Dinophyceae</taxon>
        <taxon>Gonyaulacales</taxon>
        <taxon>Pyrocystaceae</taxon>
        <taxon>Alexandrium</taxon>
    </lineage>
</organism>
<dbReference type="AlphaFoldDB" id="A0A7S1RT27"/>
<gene>
    <name evidence="2" type="ORF">ACAT0790_LOCUS51636</name>
</gene>